<evidence type="ECO:0000313" key="1">
    <source>
        <dbReference type="EMBL" id="BBZ43754.1"/>
    </source>
</evidence>
<accession>A0A7I7YRF8</accession>
<proteinExistence type="predicted"/>
<sequence length="56" mass="6215">MAVERGRARCPRCAAWAEYRFLDRGQNKLEYEVRCASCDNVHSEVTVVAAPASEAA</sequence>
<reference evidence="1 2" key="1">
    <citation type="journal article" date="2019" name="Emerg. Microbes Infect.">
        <title>Comprehensive subspecies identification of 175 nontuberculous mycobacteria species based on 7547 genomic profiles.</title>
        <authorList>
            <person name="Matsumoto Y."/>
            <person name="Kinjo T."/>
            <person name="Motooka D."/>
            <person name="Nabeya D."/>
            <person name="Jung N."/>
            <person name="Uechi K."/>
            <person name="Horii T."/>
            <person name="Iida T."/>
            <person name="Fujita J."/>
            <person name="Nakamura S."/>
        </authorList>
    </citation>
    <scope>NUCLEOTIDE SEQUENCE [LARGE SCALE GENOMIC DNA]</scope>
    <source>
        <strain evidence="1 2">JCM 14742</strain>
    </source>
</reference>
<organism evidence="1 2">
    <name type="scientific">Mycobacterium parmense</name>
    <dbReference type="NCBI Taxonomy" id="185642"/>
    <lineage>
        <taxon>Bacteria</taxon>
        <taxon>Bacillati</taxon>
        <taxon>Actinomycetota</taxon>
        <taxon>Actinomycetes</taxon>
        <taxon>Mycobacteriales</taxon>
        <taxon>Mycobacteriaceae</taxon>
        <taxon>Mycobacterium</taxon>
        <taxon>Mycobacterium simiae complex</taxon>
    </lineage>
</organism>
<gene>
    <name evidence="1" type="ORF">MPRM_10350</name>
</gene>
<keyword evidence="2" id="KW-1185">Reference proteome</keyword>
<name>A0A7I7YRF8_9MYCO</name>
<dbReference type="EMBL" id="AP022614">
    <property type="protein sequence ID" value="BBZ43754.1"/>
    <property type="molecule type" value="Genomic_DNA"/>
</dbReference>
<dbReference type="AlphaFoldDB" id="A0A7I7YRF8"/>
<protein>
    <submittedName>
        <fullName evidence="1">Uncharacterized protein</fullName>
    </submittedName>
</protein>
<dbReference type="Proteomes" id="UP000467105">
    <property type="component" value="Chromosome"/>
</dbReference>
<evidence type="ECO:0000313" key="2">
    <source>
        <dbReference type="Proteomes" id="UP000467105"/>
    </source>
</evidence>